<dbReference type="CDD" id="cd03801">
    <property type="entry name" value="GT4_PimA-like"/>
    <property type="match status" value="1"/>
</dbReference>
<keyword evidence="2" id="KW-0808">Transferase</keyword>
<evidence type="ECO:0000313" key="4">
    <source>
        <dbReference type="EMBL" id="AXZ00103.1"/>
    </source>
</evidence>
<evidence type="ECO:0000256" key="2">
    <source>
        <dbReference type="ARBA" id="ARBA00022679"/>
    </source>
</evidence>
<keyword evidence="1" id="KW-0328">Glycosyltransferase</keyword>
<dbReference type="GO" id="GO:0016757">
    <property type="term" value="F:glycosyltransferase activity"/>
    <property type="evidence" value="ECO:0007669"/>
    <property type="project" value="UniProtKB-KW"/>
</dbReference>
<dbReference type="Pfam" id="PF00534">
    <property type="entry name" value="Glycos_transf_1"/>
    <property type="match status" value="1"/>
</dbReference>
<dbReference type="SUPFAM" id="SSF53756">
    <property type="entry name" value="UDP-Glycosyltransferase/glycogen phosphorylase"/>
    <property type="match status" value="1"/>
</dbReference>
<dbReference type="AlphaFoldDB" id="A0A385JP18"/>
<sequence>MNIAFVVTSLSNKGPIIVIKDIIEHLPIDWNITIYFFDDILEVKFSKKIKLVKVTNFYSKVNLSRYDIVHSHLLRADIFCFLNRKTINKHLSTMHADIIKDLQISHGYLLGGIVGSIWSYILKHSDHVVFLTNLQKKTYSHIKKCSIIYNGRPVIKNNINMDNYLSQIKSKHCNYILLGACANVVKRKGFDQIMTLMSRNDGKQYLFALVGNGPELDNLKQYAIDLKIQSRCIFIDKTLDVQKYLMLFDIFIMTSHSEGMPLALLEAAACGLPIVCSSLPVIQEIFNSDEVSFYECNNIDSLSEAINYAIDNSLLLSSNVKRKFLEKYTDNIMSKKYQDLYISLLKEN</sequence>
<evidence type="ECO:0000259" key="3">
    <source>
        <dbReference type="Pfam" id="PF00534"/>
    </source>
</evidence>
<dbReference type="PANTHER" id="PTHR12526:SF629">
    <property type="entry name" value="TEICHURONIC ACID BIOSYNTHESIS GLYCOSYLTRANSFERASE TUAH-RELATED"/>
    <property type="match status" value="1"/>
</dbReference>
<dbReference type="EMBL" id="KY710737">
    <property type="protein sequence ID" value="AXZ00103.1"/>
    <property type="molecule type" value="Genomic_DNA"/>
</dbReference>
<dbReference type="InterPro" id="IPR001296">
    <property type="entry name" value="Glyco_trans_1"/>
</dbReference>
<protein>
    <submittedName>
        <fullName evidence="4">Gt3</fullName>
    </submittedName>
</protein>
<dbReference type="Gene3D" id="3.40.50.2000">
    <property type="entry name" value="Glycogen Phosphorylase B"/>
    <property type="match status" value="2"/>
</dbReference>
<accession>A0A385JP18</accession>
<dbReference type="PANTHER" id="PTHR12526">
    <property type="entry name" value="GLYCOSYLTRANSFERASE"/>
    <property type="match status" value="1"/>
</dbReference>
<evidence type="ECO:0000256" key="1">
    <source>
        <dbReference type="ARBA" id="ARBA00022676"/>
    </source>
</evidence>
<name>A0A385JP18_PROMI</name>
<feature type="domain" description="Glycosyl transferase family 1" evidence="3">
    <location>
        <begin position="179"/>
        <end position="313"/>
    </location>
</feature>
<dbReference type="GO" id="GO:1901135">
    <property type="term" value="P:carbohydrate derivative metabolic process"/>
    <property type="evidence" value="ECO:0007669"/>
    <property type="project" value="UniProtKB-ARBA"/>
</dbReference>
<proteinExistence type="predicted"/>
<organism evidence="4">
    <name type="scientific">Proteus mirabilis</name>
    <dbReference type="NCBI Taxonomy" id="584"/>
    <lineage>
        <taxon>Bacteria</taxon>
        <taxon>Pseudomonadati</taxon>
        <taxon>Pseudomonadota</taxon>
        <taxon>Gammaproteobacteria</taxon>
        <taxon>Enterobacterales</taxon>
        <taxon>Morganellaceae</taxon>
        <taxon>Proteus</taxon>
    </lineage>
</organism>
<reference evidence="4" key="1">
    <citation type="journal article" date="2017" name="PLoS ONE">
        <title>Genetic diversity of the O antigens of Proteus species and the development of a suspension array for molecular serotyping.</title>
        <authorList>
            <person name="Yu X."/>
            <person name="Torzewska A."/>
            <person name="Zhang X."/>
            <person name="Yin Z."/>
            <person name="Drzewiecka D."/>
            <person name="Cao H."/>
            <person name="Liu B."/>
            <person name="Knirel Y.A."/>
            <person name="Rozalski A."/>
            <person name="Wang L."/>
        </authorList>
    </citation>
    <scope>NUCLEOTIDE SEQUENCE</scope>
    <source>
        <strain evidence="4">CCUG 10702</strain>
    </source>
</reference>